<keyword evidence="4 5" id="KW-0408">Iron</keyword>
<keyword evidence="8" id="KW-1185">Reference proteome</keyword>
<protein>
    <recommendedName>
        <fullName evidence="6">Fe2OG dioxygenase domain-containing protein</fullName>
    </recommendedName>
</protein>
<dbReference type="InterPro" id="IPR026992">
    <property type="entry name" value="DIOX_N"/>
</dbReference>
<dbReference type="SUPFAM" id="SSF51197">
    <property type="entry name" value="Clavaminate synthase-like"/>
    <property type="match status" value="1"/>
</dbReference>
<dbReference type="GO" id="GO:0031418">
    <property type="term" value="F:L-ascorbic acid binding"/>
    <property type="evidence" value="ECO:0007669"/>
    <property type="project" value="UniProtKB-KW"/>
</dbReference>
<feature type="domain" description="Fe2OG dioxygenase" evidence="6">
    <location>
        <begin position="193"/>
        <end position="293"/>
    </location>
</feature>
<dbReference type="Gene3D" id="2.60.120.330">
    <property type="entry name" value="B-lactam Antibiotic, Isopenicillin N Synthase, Chain"/>
    <property type="match status" value="1"/>
</dbReference>
<dbReference type="InterPro" id="IPR027443">
    <property type="entry name" value="IPNS-like_sf"/>
</dbReference>
<dbReference type="InterPro" id="IPR005123">
    <property type="entry name" value="Oxoglu/Fe-dep_dioxygenase_dom"/>
</dbReference>
<evidence type="ECO:0000313" key="7">
    <source>
        <dbReference type="EMBL" id="KAK4590234.1"/>
    </source>
</evidence>
<evidence type="ECO:0000313" key="8">
    <source>
        <dbReference type="Proteomes" id="UP001324115"/>
    </source>
</evidence>
<comment type="similarity">
    <text evidence="1 5">Belongs to the iron/ascorbate-dependent oxidoreductase family.</text>
</comment>
<dbReference type="Proteomes" id="UP001324115">
    <property type="component" value="Unassembled WGS sequence"/>
</dbReference>
<dbReference type="Pfam" id="PF14226">
    <property type="entry name" value="DIOX_N"/>
    <property type="match status" value="1"/>
</dbReference>
<dbReference type="InterPro" id="IPR050295">
    <property type="entry name" value="Plant_2OG-oxidoreductases"/>
</dbReference>
<evidence type="ECO:0000256" key="4">
    <source>
        <dbReference type="ARBA" id="ARBA00023004"/>
    </source>
</evidence>
<evidence type="ECO:0000259" key="6">
    <source>
        <dbReference type="PROSITE" id="PS51471"/>
    </source>
</evidence>
<gene>
    <name evidence="7" type="ORF">RGQ29_020678</name>
</gene>
<dbReference type="Pfam" id="PF03171">
    <property type="entry name" value="2OG-FeII_Oxy"/>
    <property type="match status" value="1"/>
</dbReference>
<keyword evidence="2 5" id="KW-0479">Metal-binding</keyword>
<dbReference type="FunFam" id="2.60.120.330:FF:000018">
    <property type="entry name" value="2-oxoglutarate (2OG) and Fe(II)-dependent oxygenase superfamily protein"/>
    <property type="match status" value="1"/>
</dbReference>
<evidence type="ECO:0000256" key="1">
    <source>
        <dbReference type="ARBA" id="ARBA00008056"/>
    </source>
</evidence>
<keyword evidence="5" id="KW-0560">Oxidoreductase</keyword>
<dbReference type="GO" id="GO:0016491">
    <property type="term" value="F:oxidoreductase activity"/>
    <property type="evidence" value="ECO:0007669"/>
    <property type="project" value="UniProtKB-KW"/>
</dbReference>
<organism evidence="7 8">
    <name type="scientific">Quercus rubra</name>
    <name type="common">Northern red oak</name>
    <name type="synonym">Quercus borealis</name>
    <dbReference type="NCBI Taxonomy" id="3512"/>
    <lineage>
        <taxon>Eukaryota</taxon>
        <taxon>Viridiplantae</taxon>
        <taxon>Streptophyta</taxon>
        <taxon>Embryophyta</taxon>
        <taxon>Tracheophyta</taxon>
        <taxon>Spermatophyta</taxon>
        <taxon>Magnoliopsida</taxon>
        <taxon>eudicotyledons</taxon>
        <taxon>Gunneridae</taxon>
        <taxon>Pentapetalae</taxon>
        <taxon>rosids</taxon>
        <taxon>fabids</taxon>
        <taxon>Fagales</taxon>
        <taxon>Fagaceae</taxon>
        <taxon>Quercus</taxon>
    </lineage>
</organism>
<reference evidence="7 8" key="1">
    <citation type="journal article" date="2023" name="G3 (Bethesda)">
        <title>A haplotype-resolved chromosome-scale genome for Quercus rubra L. provides insights into the genetics of adaptive traits for red oak species.</title>
        <authorList>
            <person name="Kapoor B."/>
            <person name="Jenkins J."/>
            <person name="Schmutz J."/>
            <person name="Zhebentyayeva T."/>
            <person name="Kuelheim C."/>
            <person name="Coggeshall M."/>
            <person name="Heim C."/>
            <person name="Lasky J.R."/>
            <person name="Leites L."/>
            <person name="Islam-Faridi N."/>
            <person name="Romero-Severson J."/>
            <person name="DeLeo V.L."/>
            <person name="Lucas S.M."/>
            <person name="Lazic D."/>
            <person name="Gailing O."/>
            <person name="Carlson J."/>
            <person name="Staton M."/>
        </authorList>
    </citation>
    <scope>NUCLEOTIDE SEQUENCE [LARGE SCALE GENOMIC DNA]</scope>
    <source>
        <strain evidence="7">Pseudo-F2</strain>
    </source>
</reference>
<evidence type="ECO:0000256" key="5">
    <source>
        <dbReference type="RuleBase" id="RU003682"/>
    </source>
</evidence>
<proteinExistence type="inferred from homology"/>
<dbReference type="EMBL" id="JAXUIC010000005">
    <property type="protein sequence ID" value="KAK4590234.1"/>
    <property type="molecule type" value="Genomic_DNA"/>
</dbReference>
<evidence type="ECO:0000256" key="2">
    <source>
        <dbReference type="ARBA" id="ARBA00022723"/>
    </source>
</evidence>
<keyword evidence="3" id="KW-0847">Vitamin C</keyword>
<accession>A0AAN7FG24</accession>
<name>A0AAN7FG24_QUERU</name>
<comment type="caution">
    <text evidence="7">The sequence shown here is derived from an EMBL/GenBank/DDBJ whole genome shotgun (WGS) entry which is preliminary data.</text>
</comment>
<dbReference type="GO" id="GO:0046872">
    <property type="term" value="F:metal ion binding"/>
    <property type="evidence" value="ECO:0007669"/>
    <property type="project" value="UniProtKB-KW"/>
</dbReference>
<evidence type="ECO:0000256" key="3">
    <source>
        <dbReference type="ARBA" id="ARBA00022896"/>
    </source>
</evidence>
<dbReference type="PANTHER" id="PTHR47991">
    <property type="entry name" value="OXOGLUTARATE/IRON-DEPENDENT DIOXYGENASE"/>
    <property type="match status" value="1"/>
</dbReference>
<dbReference type="InterPro" id="IPR044861">
    <property type="entry name" value="IPNS-like_FE2OG_OXY"/>
</dbReference>
<sequence>MAGVSIPTADVLLSRRVQEMVLKGEEPPPLYICRDGDTEDVSSALSSIPVIDLSLLSSSATICEQEEELQKLKSALCSWGCFQAIGHGISTSFLDEIRQVTRDFFKQPMEEKNKVAKGVTDFEGYGADPVPEEGQSLDWSDRLFVAVYPEDTRNSKFWPESPVTFRDVLEEYTVKMKTFTEIVSKAMAKSLSLEENCFLNQFGERGLLPDLILGLKPHSDGSGYTIILQDDVEGLQVHKDGKWYTVPTISHALLVLIGDQMEIMTNGMFKSPVHRVLTNSEKERISVAMFYRPEPNKEIGPEEGLVNQERPKLFKKVKDYADTHWEYYQRGMRAIHVAKV</sequence>
<dbReference type="PROSITE" id="PS51471">
    <property type="entry name" value="FE2OG_OXY"/>
    <property type="match status" value="1"/>
</dbReference>
<dbReference type="AlphaFoldDB" id="A0AAN7FG24"/>